<name>A0A087UIG4_STEMI</name>
<keyword evidence="2" id="KW-1185">Reference proteome</keyword>
<dbReference type="Proteomes" id="UP000054359">
    <property type="component" value="Unassembled WGS sequence"/>
</dbReference>
<evidence type="ECO:0000313" key="2">
    <source>
        <dbReference type="Proteomes" id="UP000054359"/>
    </source>
</evidence>
<proteinExistence type="predicted"/>
<organism evidence="1 2">
    <name type="scientific">Stegodyphus mimosarum</name>
    <name type="common">African social velvet spider</name>
    <dbReference type="NCBI Taxonomy" id="407821"/>
    <lineage>
        <taxon>Eukaryota</taxon>
        <taxon>Metazoa</taxon>
        <taxon>Ecdysozoa</taxon>
        <taxon>Arthropoda</taxon>
        <taxon>Chelicerata</taxon>
        <taxon>Arachnida</taxon>
        <taxon>Araneae</taxon>
        <taxon>Araneomorphae</taxon>
        <taxon>Entelegynae</taxon>
        <taxon>Eresoidea</taxon>
        <taxon>Eresidae</taxon>
        <taxon>Stegodyphus</taxon>
    </lineage>
</organism>
<reference evidence="1 2" key="1">
    <citation type="submission" date="2013-11" db="EMBL/GenBank/DDBJ databases">
        <title>Genome sequencing of Stegodyphus mimosarum.</title>
        <authorList>
            <person name="Bechsgaard J."/>
        </authorList>
    </citation>
    <scope>NUCLEOTIDE SEQUENCE [LARGE SCALE GENOMIC DNA]</scope>
</reference>
<evidence type="ECO:0000313" key="1">
    <source>
        <dbReference type="EMBL" id="KFM77153.1"/>
    </source>
</evidence>
<gene>
    <name evidence="1" type="ORF">X975_01498</name>
</gene>
<protein>
    <submittedName>
        <fullName evidence="1">Uncharacterized protein</fullName>
    </submittedName>
</protein>
<dbReference type="AlphaFoldDB" id="A0A087UIG4"/>
<dbReference type="EMBL" id="KK119952">
    <property type="protein sequence ID" value="KFM77153.1"/>
    <property type="molecule type" value="Genomic_DNA"/>
</dbReference>
<accession>A0A087UIG4</accession>
<sequence>MISPSNKPSFSMGLCLLTGFAHNVDTRLKIMKICMLTADGHLCVYPFLKFFQFYKEFYLQMEYGKATLCESMLIL</sequence>
<feature type="non-terminal residue" evidence="1">
    <location>
        <position position="75"/>
    </location>
</feature>